<dbReference type="PANTHER" id="PTHR22748:SF4">
    <property type="entry name" value="DNA-(APURINIC OR APYRIMIDINIC SITE) ENDONUCLEASE 2"/>
    <property type="match status" value="1"/>
</dbReference>
<feature type="active site" description="Proton donor/acceptor" evidence="10">
    <location>
        <position position="196"/>
    </location>
</feature>
<reference evidence="17" key="4">
    <citation type="journal article" date="2015" name="G3 (Bethesda)">
        <title>Genome sequences of three phytopathogenic species of the Magnaporthaceae family of fungi.</title>
        <authorList>
            <person name="Okagaki L.H."/>
            <person name="Nunes C.C."/>
            <person name="Sailsbery J."/>
            <person name="Clay B."/>
            <person name="Brown D."/>
            <person name="John T."/>
            <person name="Oh Y."/>
            <person name="Young N."/>
            <person name="Fitzgerald M."/>
            <person name="Haas B.J."/>
            <person name="Zeng Q."/>
            <person name="Young S."/>
            <person name="Adiconis X."/>
            <person name="Fan L."/>
            <person name="Levin J.Z."/>
            <person name="Mitchell T.K."/>
            <person name="Okubara P.A."/>
            <person name="Farman M.L."/>
            <person name="Kohn L.M."/>
            <person name="Birren B."/>
            <person name="Ma L.-J."/>
            <person name="Dean R.A."/>
        </authorList>
    </citation>
    <scope>NUCLEOTIDE SEQUENCE</scope>
    <source>
        <strain evidence="17">R3-111a-1</strain>
    </source>
</reference>
<feature type="binding site" evidence="11">
    <location>
        <position position="10"/>
    </location>
    <ligand>
        <name>Mg(2+)</name>
        <dbReference type="ChEBI" id="CHEBI:18420"/>
        <label>1</label>
    </ligand>
</feature>
<dbReference type="GeneID" id="20345156"/>
<evidence type="ECO:0000259" key="15">
    <source>
        <dbReference type="PROSITE" id="PS51999"/>
    </source>
</evidence>
<evidence type="ECO:0000313" key="16">
    <source>
        <dbReference type="EMBL" id="EJT79614.1"/>
    </source>
</evidence>
<reference evidence="16" key="2">
    <citation type="submission" date="2010-07" db="EMBL/GenBank/DDBJ databases">
        <authorList>
            <consortium name="The Broad Institute Genome Sequencing Platform"/>
            <consortium name="Broad Institute Genome Sequencing Center for Infectious Disease"/>
            <person name="Ma L.-J."/>
            <person name="Dead R."/>
            <person name="Young S."/>
            <person name="Zeng Q."/>
            <person name="Koehrsen M."/>
            <person name="Alvarado L."/>
            <person name="Berlin A."/>
            <person name="Chapman S.B."/>
            <person name="Chen Z."/>
            <person name="Freedman E."/>
            <person name="Gellesch M."/>
            <person name="Goldberg J."/>
            <person name="Griggs A."/>
            <person name="Gujja S."/>
            <person name="Heilman E.R."/>
            <person name="Heiman D."/>
            <person name="Hepburn T."/>
            <person name="Howarth C."/>
            <person name="Jen D."/>
            <person name="Larson L."/>
            <person name="Mehta T."/>
            <person name="Neiman D."/>
            <person name="Pearson M."/>
            <person name="Roberts A."/>
            <person name="Saif S."/>
            <person name="Shea T."/>
            <person name="Shenoy N."/>
            <person name="Sisk P."/>
            <person name="Stolte C."/>
            <person name="Sykes S."/>
            <person name="Walk T."/>
            <person name="White J."/>
            <person name="Yandava C."/>
            <person name="Haas B."/>
            <person name="Nusbaum C."/>
            <person name="Birren B."/>
        </authorList>
    </citation>
    <scope>NUCLEOTIDE SEQUENCE</scope>
    <source>
        <strain evidence="16">R3-111a-1</strain>
    </source>
</reference>
<dbReference type="PANTHER" id="PTHR22748">
    <property type="entry name" value="AP ENDONUCLEASE"/>
    <property type="match status" value="1"/>
</dbReference>
<organism evidence="16">
    <name type="scientific">Gaeumannomyces tritici (strain R3-111a-1)</name>
    <name type="common">Wheat and barley take-all root rot fungus</name>
    <name type="synonym">Gaeumannomyces graminis var. tritici</name>
    <dbReference type="NCBI Taxonomy" id="644352"/>
    <lineage>
        <taxon>Eukaryota</taxon>
        <taxon>Fungi</taxon>
        <taxon>Dikarya</taxon>
        <taxon>Ascomycota</taxon>
        <taxon>Pezizomycotina</taxon>
        <taxon>Sordariomycetes</taxon>
        <taxon>Sordariomycetidae</taxon>
        <taxon>Magnaporthales</taxon>
        <taxon>Magnaporthaceae</taxon>
        <taxon>Gaeumannomyces</taxon>
    </lineage>
</organism>
<dbReference type="InterPro" id="IPR036691">
    <property type="entry name" value="Endo/exonu/phosph_ase_sf"/>
</dbReference>
<dbReference type="PROSITE" id="PS00726">
    <property type="entry name" value="AP_NUCLEASE_F1_1"/>
    <property type="match status" value="1"/>
</dbReference>
<feature type="compositionally biased region" description="Polar residues" evidence="14">
    <location>
        <begin position="445"/>
        <end position="461"/>
    </location>
</feature>
<comment type="cofactor">
    <cofactor evidence="11">
        <name>Mg(2+)</name>
        <dbReference type="ChEBI" id="CHEBI:18420"/>
    </cofactor>
    <cofactor evidence="11">
        <name>Mn(2+)</name>
        <dbReference type="ChEBI" id="CHEBI:29035"/>
    </cofactor>
    <text evidence="11">Probably binds two magnesium or manganese ions per subunit.</text>
</comment>
<dbReference type="GO" id="GO:0008311">
    <property type="term" value="F:double-stranded DNA 3'-5' DNA exonuclease activity"/>
    <property type="evidence" value="ECO:0007669"/>
    <property type="project" value="EnsemblFungi"/>
</dbReference>
<evidence type="ECO:0000256" key="1">
    <source>
        <dbReference type="ARBA" id="ARBA00001936"/>
    </source>
</evidence>
<dbReference type="SUPFAM" id="SSF56219">
    <property type="entry name" value="DNase I-like"/>
    <property type="match status" value="1"/>
</dbReference>
<feature type="binding site" evidence="11">
    <location>
        <position position="314"/>
    </location>
    <ligand>
        <name>Mg(2+)</name>
        <dbReference type="ChEBI" id="CHEBI:18420"/>
        <label>1</label>
    </ligand>
</feature>
<evidence type="ECO:0000256" key="8">
    <source>
        <dbReference type="ARBA" id="ARBA00022842"/>
    </source>
</evidence>
<keyword evidence="6" id="KW-0378">Hydrolase</keyword>
<keyword evidence="4 11" id="KW-0479">Metal-binding</keyword>
<feature type="active site" evidence="10">
    <location>
        <position position="157"/>
    </location>
</feature>
<keyword evidence="7" id="KW-0862">Zinc</keyword>
<dbReference type="Gene3D" id="3.60.10.10">
    <property type="entry name" value="Endonuclease/exonuclease/phosphatase"/>
    <property type="match status" value="1"/>
</dbReference>
<dbReference type="GO" id="GO:0016829">
    <property type="term" value="F:lyase activity"/>
    <property type="evidence" value="ECO:0007669"/>
    <property type="project" value="UniProtKB-KW"/>
</dbReference>
<dbReference type="Proteomes" id="UP000006039">
    <property type="component" value="Unassembled WGS sequence"/>
</dbReference>
<evidence type="ECO:0000256" key="14">
    <source>
        <dbReference type="SAM" id="MobiDB-lite"/>
    </source>
</evidence>
<feature type="binding site" evidence="11">
    <location>
        <position position="198"/>
    </location>
    <ligand>
        <name>Mg(2+)</name>
        <dbReference type="ChEBI" id="CHEBI:18420"/>
        <label>1</label>
    </ligand>
</feature>
<keyword evidence="11" id="KW-0464">Manganese</keyword>
<dbReference type="eggNOG" id="KOG1294">
    <property type="taxonomic scope" value="Eukaryota"/>
</dbReference>
<dbReference type="InterPro" id="IPR020847">
    <property type="entry name" value="AP_endonuclease_F1_BS"/>
</dbReference>
<evidence type="ECO:0000256" key="9">
    <source>
        <dbReference type="ARBA" id="ARBA00023242"/>
    </source>
</evidence>
<feature type="region of interest" description="Disordered" evidence="14">
    <location>
        <begin position="407"/>
        <end position="461"/>
    </location>
</feature>
<evidence type="ECO:0000256" key="4">
    <source>
        <dbReference type="ARBA" id="ARBA00022723"/>
    </source>
</evidence>
<dbReference type="InterPro" id="IPR005135">
    <property type="entry name" value="Endo/exonuclease/phosphatase"/>
</dbReference>
<dbReference type="AlphaFoldDB" id="J3NTU9"/>
<reference evidence="17" key="5">
    <citation type="submission" date="2018-04" db="UniProtKB">
        <authorList>
            <consortium name="EnsemblFungi"/>
        </authorList>
    </citation>
    <scope>IDENTIFICATION</scope>
    <source>
        <strain evidence="17">R3-111a-1</strain>
    </source>
</reference>
<evidence type="ECO:0000256" key="2">
    <source>
        <dbReference type="ARBA" id="ARBA00007092"/>
    </source>
</evidence>
<evidence type="ECO:0000256" key="3">
    <source>
        <dbReference type="ARBA" id="ARBA00013541"/>
    </source>
</evidence>
<dbReference type="PROSITE" id="PS00728">
    <property type="entry name" value="AP_NUCLEASE_F1_3"/>
    <property type="match status" value="1"/>
</dbReference>
<sequence length="550" mass="61385">MPGLRITSWNVNGIRNPFAYQPWRENKTYQAMFDSLEADIVIMQETKIQPKDLQDDMVLVPGWDVYFSLPKFKKGYSGVAIYTRTSKCCPIRAEEGITGVLCPPNSATRFRDLPADCQIGGYPRPGQLTRDVDEATLDSEGRCMILEFPAFVLIGVYSPAARDETRTDFRLGFQEAMDVRVRNLVAMGKHVVLTGDLNIIRGELDTAGLVDWLRKANMSLDDFLSTPSQRLLNHLVFGGVVIGKRDHGRETPVMCDLGREFHPIRQGMYTCWETRRNARPSNFGSRIDYVLCSAGIRSWFVDAGIQEGLLGSDHCPVYATLSDIVKAGEEDVHIADLVNPEGMFRHGERLRDWSTKDLLSLSARLIPNFDRRQSVKDMFSKRFPQPPHKETPPVLSTAIASNTSMDTQAAASTTFQSGLQKRPRSPPVSSPPQKKAKSAAGRSLAKQTTSGSQTSLRGFFTPKQSLRASETIFDPIQSKESWSKILGKRVAPNCEHGEPCTSLVTKKPGINCGRSFYMCARPLGPSGEKEKDTEWRCGTFIWSSDWGKSK</sequence>
<dbReference type="CDD" id="cd09088">
    <property type="entry name" value="Ape2-like_AP-endo"/>
    <property type="match status" value="1"/>
</dbReference>
<dbReference type="GO" id="GO:0004528">
    <property type="term" value="F:phosphodiesterase I activity"/>
    <property type="evidence" value="ECO:0007669"/>
    <property type="project" value="EnsemblFungi"/>
</dbReference>
<feature type="active site" description="Proton acceptor" evidence="10">
    <location>
        <position position="314"/>
    </location>
</feature>
<feature type="compositionally biased region" description="Polar residues" evidence="14">
    <location>
        <begin position="407"/>
        <end position="419"/>
    </location>
</feature>
<dbReference type="InterPro" id="IPR010666">
    <property type="entry name" value="Znf_GRF"/>
</dbReference>
<dbReference type="InterPro" id="IPR004808">
    <property type="entry name" value="AP_endonuc_1"/>
</dbReference>
<keyword evidence="16" id="KW-0456">Lyase</keyword>
<keyword evidence="9" id="KW-0539">Nucleus</keyword>
<dbReference type="GO" id="GO:0006284">
    <property type="term" value="P:base-excision repair"/>
    <property type="evidence" value="ECO:0007669"/>
    <property type="project" value="TreeGrafter"/>
</dbReference>
<reference evidence="18" key="1">
    <citation type="submission" date="2010-07" db="EMBL/GenBank/DDBJ databases">
        <title>The genome sequence of Gaeumannomyces graminis var. tritici strain R3-111a-1.</title>
        <authorList>
            <consortium name="The Broad Institute Genome Sequencing Platform"/>
            <person name="Ma L.-J."/>
            <person name="Dead R."/>
            <person name="Young S."/>
            <person name="Zeng Q."/>
            <person name="Koehrsen M."/>
            <person name="Alvarado L."/>
            <person name="Berlin A."/>
            <person name="Chapman S.B."/>
            <person name="Chen Z."/>
            <person name="Freedman E."/>
            <person name="Gellesch M."/>
            <person name="Goldberg J."/>
            <person name="Griggs A."/>
            <person name="Gujja S."/>
            <person name="Heilman E.R."/>
            <person name="Heiman D."/>
            <person name="Hepburn T."/>
            <person name="Howarth C."/>
            <person name="Jen D."/>
            <person name="Larson L."/>
            <person name="Mehta T."/>
            <person name="Neiman D."/>
            <person name="Pearson M."/>
            <person name="Roberts A."/>
            <person name="Saif S."/>
            <person name="Shea T."/>
            <person name="Shenoy N."/>
            <person name="Sisk P."/>
            <person name="Stolte C."/>
            <person name="Sykes S."/>
            <person name="Walk T."/>
            <person name="White J."/>
            <person name="Yandava C."/>
            <person name="Haas B."/>
            <person name="Nusbaum C."/>
            <person name="Birren B."/>
        </authorList>
    </citation>
    <scope>NUCLEOTIDE SEQUENCE [LARGE SCALE GENOMIC DNA]</scope>
    <source>
        <strain evidence="18">R3-111a-1</strain>
    </source>
</reference>
<evidence type="ECO:0000256" key="10">
    <source>
        <dbReference type="PIRSR" id="PIRSR604808-1"/>
    </source>
</evidence>
<keyword evidence="5 13" id="KW-0863">Zinc-finger</keyword>
<reference evidence="16" key="3">
    <citation type="submission" date="2010-09" db="EMBL/GenBank/DDBJ databases">
        <title>Annotation of Gaeumannomyces graminis var. tritici R3-111a-1.</title>
        <authorList>
            <consortium name="The Broad Institute Genome Sequencing Platform"/>
            <person name="Ma L.-J."/>
            <person name="Dead R."/>
            <person name="Young S.K."/>
            <person name="Zeng Q."/>
            <person name="Gargeya S."/>
            <person name="Fitzgerald M."/>
            <person name="Haas B."/>
            <person name="Abouelleil A."/>
            <person name="Alvarado L."/>
            <person name="Arachchi H.M."/>
            <person name="Berlin A."/>
            <person name="Brown A."/>
            <person name="Chapman S.B."/>
            <person name="Chen Z."/>
            <person name="Dunbar C."/>
            <person name="Freedman E."/>
            <person name="Gearin G."/>
            <person name="Gellesch M."/>
            <person name="Goldberg J."/>
            <person name="Griggs A."/>
            <person name="Gujja S."/>
            <person name="Heiman D."/>
            <person name="Howarth C."/>
            <person name="Larson L."/>
            <person name="Lui A."/>
            <person name="MacDonald P.J.P."/>
            <person name="Mehta T."/>
            <person name="Montmayeur A."/>
            <person name="Murphy C."/>
            <person name="Neiman D."/>
            <person name="Pearson M."/>
            <person name="Priest M."/>
            <person name="Roberts A."/>
            <person name="Saif S."/>
            <person name="Shea T."/>
            <person name="Shenoy N."/>
            <person name="Sisk P."/>
            <person name="Stolte C."/>
            <person name="Sykes S."/>
            <person name="Yandava C."/>
            <person name="Wortman J."/>
            <person name="Nusbaum C."/>
            <person name="Birren B."/>
        </authorList>
    </citation>
    <scope>NUCLEOTIDE SEQUENCE</scope>
    <source>
        <strain evidence="16">R3-111a-1</strain>
    </source>
</reference>
<protein>
    <recommendedName>
        <fullName evidence="3">DNA-(apurinic or apyrimidinic site) endonuclease 2</fullName>
    </recommendedName>
</protein>
<keyword evidence="8 11" id="KW-0460">Magnesium</keyword>
<dbReference type="GO" id="GO:0003906">
    <property type="term" value="F:DNA-(apurinic or apyrimidinic site) endonuclease activity"/>
    <property type="evidence" value="ECO:0007669"/>
    <property type="project" value="EnsemblFungi"/>
</dbReference>
<evidence type="ECO:0000313" key="17">
    <source>
        <dbReference type="EnsemblFungi" id="EJT79614"/>
    </source>
</evidence>
<proteinExistence type="inferred from homology"/>
<dbReference type="GO" id="GO:0003677">
    <property type="term" value="F:DNA binding"/>
    <property type="evidence" value="ECO:0007669"/>
    <property type="project" value="InterPro"/>
</dbReference>
<dbReference type="GO" id="GO:0005634">
    <property type="term" value="C:nucleus"/>
    <property type="evidence" value="ECO:0007669"/>
    <property type="project" value="EnsemblFungi"/>
</dbReference>
<feature type="binding site" evidence="11">
    <location>
        <position position="313"/>
    </location>
    <ligand>
        <name>Mg(2+)</name>
        <dbReference type="ChEBI" id="CHEBI:18420"/>
        <label>1</label>
    </ligand>
</feature>
<dbReference type="EnsemblFungi" id="EJT79614">
    <property type="protein sequence ID" value="EJT79614"/>
    <property type="gene ID" value="GGTG_04698"/>
</dbReference>
<dbReference type="PROSITE" id="PS51435">
    <property type="entry name" value="AP_NUCLEASE_F1_4"/>
    <property type="match status" value="1"/>
</dbReference>
<comment type="cofactor">
    <cofactor evidence="1">
        <name>Mn(2+)</name>
        <dbReference type="ChEBI" id="CHEBI:29035"/>
    </cofactor>
</comment>
<dbReference type="OrthoDB" id="391817at2759"/>
<dbReference type="STRING" id="644352.J3NTU9"/>
<dbReference type="EMBL" id="GL385396">
    <property type="protein sequence ID" value="EJT79614.1"/>
    <property type="molecule type" value="Genomic_DNA"/>
</dbReference>
<dbReference type="PROSITE" id="PS51999">
    <property type="entry name" value="ZF_GRF"/>
    <property type="match status" value="1"/>
</dbReference>
<evidence type="ECO:0000256" key="6">
    <source>
        <dbReference type="ARBA" id="ARBA00022801"/>
    </source>
</evidence>
<dbReference type="VEuPathDB" id="FungiDB:GGTG_04698"/>
<evidence type="ECO:0000256" key="13">
    <source>
        <dbReference type="PROSITE-ProRule" id="PRU01343"/>
    </source>
</evidence>
<name>J3NTU9_GAET3</name>
<dbReference type="InterPro" id="IPR020848">
    <property type="entry name" value="AP_endonuclease_F1_CS"/>
</dbReference>
<feature type="site" description="Important for catalytic activity" evidence="12">
    <location>
        <position position="288"/>
    </location>
</feature>
<dbReference type="FunCoup" id="J3NTU9">
    <property type="interactions" value="469"/>
</dbReference>
<dbReference type="RefSeq" id="XP_009220759.1">
    <property type="nucleotide sequence ID" value="XM_009222495.1"/>
</dbReference>
<evidence type="ECO:0000256" key="11">
    <source>
        <dbReference type="PIRSR" id="PIRSR604808-2"/>
    </source>
</evidence>
<feature type="binding site" evidence="11">
    <location>
        <position position="45"/>
    </location>
    <ligand>
        <name>Mg(2+)</name>
        <dbReference type="ChEBI" id="CHEBI:18420"/>
        <label>1</label>
    </ligand>
</feature>
<dbReference type="FunFam" id="3.60.10.10:FF:000079">
    <property type="entry name" value="DNA-(apurinic or apyrimidinic site) lyase"/>
    <property type="match status" value="1"/>
</dbReference>
<feature type="domain" description="GRF-type" evidence="15">
    <location>
        <begin position="494"/>
        <end position="546"/>
    </location>
</feature>
<accession>J3NTU9</accession>
<evidence type="ECO:0000256" key="7">
    <source>
        <dbReference type="ARBA" id="ARBA00022833"/>
    </source>
</evidence>
<feature type="site" description="Interaction with DNA substrate" evidence="12">
    <location>
        <position position="314"/>
    </location>
</feature>
<dbReference type="Pfam" id="PF03372">
    <property type="entry name" value="Exo_endo_phos"/>
    <property type="match status" value="1"/>
</dbReference>
<feature type="binding site" evidence="11">
    <location>
        <position position="196"/>
    </location>
    <ligand>
        <name>Mg(2+)</name>
        <dbReference type="ChEBI" id="CHEBI:18420"/>
        <label>1</label>
    </ligand>
</feature>
<evidence type="ECO:0000313" key="18">
    <source>
        <dbReference type="Proteomes" id="UP000006039"/>
    </source>
</evidence>
<evidence type="ECO:0000256" key="12">
    <source>
        <dbReference type="PIRSR" id="PIRSR604808-3"/>
    </source>
</evidence>
<comment type="similarity">
    <text evidence="2">Belongs to the DNA repair enzymes AP/ExoA family.</text>
</comment>
<dbReference type="HOGENOM" id="CLU_010374_2_0_1"/>
<dbReference type="GO" id="GO:0008270">
    <property type="term" value="F:zinc ion binding"/>
    <property type="evidence" value="ECO:0007669"/>
    <property type="project" value="UniProtKB-KW"/>
</dbReference>
<gene>
    <name evidence="17" type="primary">20345156</name>
    <name evidence="16" type="ORF">GGTG_04698</name>
</gene>
<feature type="site" description="Transition state stabilizer" evidence="12">
    <location>
        <position position="198"/>
    </location>
</feature>
<keyword evidence="18" id="KW-1185">Reference proteome</keyword>
<evidence type="ECO:0000256" key="5">
    <source>
        <dbReference type="ARBA" id="ARBA00022771"/>
    </source>
</evidence>